<evidence type="ECO:0000313" key="5">
    <source>
        <dbReference type="EMBL" id="MFD1067831.1"/>
    </source>
</evidence>
<name>A0ABW3NK01_9BACI</name>
<evidence type="ECO:0000256" key="3">
    <source>
        <dbReference type="ARBA" id="ARBA00022827"/>
    </source>
</evidence>
<keyword evidence="6" id="KW-1185">Reference proteome</keyword>
<evidence type="ECO:0000256" key="2">
    <source>
        <dbReference type="ARBA" id="ARBA00022630"/>
    </source>
</evidence>
<dbReference type="EMBL" id="JBHTKK010000029">
    <property type="protein sequence ID" value="MFD1067831.1"/>
    <property type="molecule type" value="Genomic_DNA"/>
</dbReference>
<sequence length="60" mass="6371">MIDKHPVHSHISIAAGFSGHGFKFASAVGEILSQLAVSGETGHDISIFKLDRPSLKNSVQ</sequence>
<dbReference type="InterPro" id="IPR045170">
    <property type="entry name" value="MTOX"/>
</dbReference>
<evidence type="ECO:0000313" key="6">
    <source>
        <dbReference type="Proteomes" id="UP001597041"/>
    </source>
</evidence>
<comment type="cofactor">
    <cofactor evidence="1">
        <name>FAD</name>
        <dbReference type="ChEBI" id="CHEBI:57692"/>
    </cofactor>
</comment>
<comment type="caution">
    <text evidence="5">The sequence shown here is derived from an EMBL/GenBank/DDBJ whole genome shotgun (WGS) entry which is preliminary data.</text>
</comment>
<dbReference type="PANTHER" id="PTHR10961:SF7">
    <property type="entry name" value="FAD DEPENDENT OXIDOREDUCTASE DOMAIN-CONTAINING PROTEIN"/>
    <property type="match status" value="1"/>
</dbReference>
<keyword evidence="2" id="KW-0285">Flavoprotein</keyword>
<protein>
    <recommendedName>
        <fullName evidence="7">FAD dependent oxidoreductase domain-containing protein</fullName>
    </recommendedName>
</protein>
<evidence type="ECO:0008006" key="7">
    <source>
        <dbReference type="Google" id="ProtNLM"/>
    </source>
</evidence>
<dbReference type="InterPro" id="IPR036188">
    <property type="entry name" value="FAD/NAD-bd_sf"/>
</dbReference>
<evidence type="ECO:0000256" key="1">
    <source>
        <dbReference type="ARBA" id="ARBA00001974"/>
    </source>
</evidence>
<accession>A0ABW3NK01</accession>
<dbReference type="PANTHER" id="PTHR10961">
    <property type="entry name" value="PEROXISOMAL SARCOSINE OXIDASE"/>
    <property type="match status" value="1"/>
</dbReference>
<keyword evidence="4" id="KW-0560">Oxidoreductase</keyword>
<dbReference type="Gene3D" id="3.50.50.60">
    <property type="entry name" value="FAD/NAD(P)-binding domain"/>
    <property type="match status" value="1"/>
</dbReference>
<keyword evidence="3" id="KW-0274">FAD</keyword>
<evidence type="ECO:0000256" key="4">
    <source>
        <dbReference type="ARBA" id="ARBA00023002"/>
    </source>
</evidence>
<gene>
    <name evidence="5" type="ORF">ACFQ19_17625</name>
</gene>
<dbReference type="RefSeq" id="WP_379594026.1">
    <property type="nucleotide sequence ID" value="NZ_JBHTKK010000029.1"/>
</dbReference>
<dbReference type="Proteomes" id="UP001597041">
    <property type="component" value="Unassembled WGS sequence"/>
</dbReference>
<reference evidence="6" key="1">
    <citation type="journal article" date="2019" name="Int. J. Syst. Evol. Microbiol.">
        <title>The Global Catalogue of Microorganisms (GCM) 10K type strain sequencing project: providing services to taxonomists for standard genome sequencing and annotation.</title>
        <authorList>
            <consortium name="The Broad Institute Genomics Platform"/>
            <consortium name="The Broad Institute Genome Sequencing Center for Infectious Disease"/>
            <person name="Wu L."/>
            <person name="Ma J."/>
        </authorList>
    </citation>
    <scope>NUCLEOTIDE SEQUENCE [LARGE SCALE GENOMIC DNA]</scope>
    <source>
        <strain evidence="6">CCUG 56608</strain>
    </source>
</reference>
<organism evidence="5 6">
    <name type="scientific">Oceanobacillus locisalsi</name>
    <dbReference type="NCBI Taxonomy" id="546107"/>
    <lineage>
        <taxon>Bacteria</taxon>
        <taxon>Bacillati</taxon>
        <taxon>Bacillota</taxon>
        <taxon>Bacilli</taxon>
        <taxon>Bacillales</taxon>
        <taxon>Bacillaceae</taxon>
        <taxon>Oceanobacillus</taxon>
    </lineage>
</organism>
<proteinExistence type="predicted"/>